<feature type="disulfide bond" evidence="14">
    <location>
        <begin position="441"/>
        <end position="459"/>
    </location>
</feature>
<evidence type="ECO:0000256" key="9">
    <source>
        <dbReference type="ARBA" id="ARBA00022989"/>
    </source>
</evidence>
<dbReference type="InterPro" id="IPR002172">
    <property type="entry name" value="LDrepeatLR_classA_rpt"/>
</dbReference>
<feature type="region of interest" description="Disordered" evidence="16">
    <location>
        <begin position="1828"/>
        <end position="1849"/>
    </location>
</feature>
<dbReference type="PROSITE" id="PS51120">
    <property type="entry name" value="LDLRB"/>
    <property type="match status" value="15"/>
</dbReference>
<keyword evidence="10 17" id="KW-0472">Membrane</keyword>
<evidence type="ECO:0000256" key="7">
    <source>
        <dbReference type="ARBA" id="ARBA00022737"/>
    </source>
</evidence>
<dbReference type="InterPro" id="IPR009030">
    <property type="entry name" value="Growth_fac_rcpt_cys_sf"/>
</dbReference>
<keyword evidence="7" id="KW-0677">Repeat</keyword>
<evidence type="ECO:0000256" key="11">
    <source>
        <dbReference type="ARBA" id="ARBA00023157"/>
    </source>
</evidence>
<sequence>MLYLFTLLLLGLGSCISAEDQLPTEWPDYGRQVKPLNTGAARQMYGSGSLRPPGPLPTPRRKDSDDGSLQPSRLAHGVLVTKPHSPLSNSSLRSVGYPRPPYSNLDLYGIRDFGQRRGDGGRSNLGHHPGEAHEYVPPMGHLNVQHDHDELMNSDGGGGSKCNLQCEEWEFACQESCTCVHRESRCDGTVDCEAQEDELECEDISEEIVKEIRSKCESTGLHIMCPRTYTCIAKEWLCDGDNDCGDYSDETHCGARHNCSEDQFECMNGLCIQHSWVCDGENDCKDSSDEINCTRLACSPQEFQCADGACVSQSFRCDSDVDCADASDEEGCNSPLALCPEGEFRCRGAMGSLGSSGGRCIQQRFRCDGDNDCGDWSDEEGCPRKVASCGANEFKCDDGTCIPDRWRCDGEQDCDSGEDEKKCSDGSKDAQRTCAADEHTCRDGRCILKSWLCDGIADCKRGEDELDCEIHCEIGQFSCPAHRNASNIKICVNQKHICDGQNDCPGGEDELNCPKPRSCGPNSKCEQVCITTSSGRDECACRVGFILHANGYNCTDIDECQFSADPVCSQNCINTFGSFMCSCVTGYVLRPDLRTCKALGSSMKLIMANRADLRQISLNKKYTSLIKGLHNAIAVDFHYIPGLIFWTDVSTDVIRRAYLNGTGIQDVIKWGLESPGGLAVDWVHDLIFFTDSGTRRVEVTTYDGSLRAVIAANDLDKPRAIVVHPGEILLFWSDWGPNPKIERAFLDGSGRKTIITEGVFWPNGLALDYPADRIYWADAKHHVIESSRYDGSDRKKVLSNHLPHPFALTIFEDSMFWTDWHTKSISTANKITGKGFRTVHEGLHFPMDLHSFHPARQPNYTSRCQPDKRNLKGGCSHLCLPNKFSRRCSCPIGLTLKEDQKTCTSVPDKLLLIARKKDIRLRQLEPKNASIEVDMVVPLDGLKSAVALEWCSASDYIYWTDVGRGSISRAFLNGSNQATIISTNLVAPAGIAIDWITNKIYFTDSGTNRIEVASVDGKKRSLLIWQGLDKPRDIVVDPINAKIMFWSDWGKTPQIEKAGMDGIGRESLVTSGLLWPNGLSVEQNRLYFVDGGTKILEYINFDGTGRKTLINSGLLHPFGLDIMGNRVYWSDWETFSVESADKRSGRDLKTIISNTSDLMDIRIFHRNRETIYSPCGLDNGGCSHLCLLNPSATGYSCACPIGVKLTRDNRTCSEAPTHFVIFAHRIDIRQISLDMDYQIDVVLPMPGLSNVVTVDVDRKTGYIYWSDTVEDVIIRSSVDGMEIEHIIDDSIGSVDGLAIDSIGRKIYWTDAERHTIEVSELNGSNRAVIVWKDLESPRGLAINYESGLIFWSDFGSVPLIERAEMDGEHRVRIVESRIGWPNALCIDEIEKRIYWTDAHYHTVESADFDGNHRKVLLSDLPHPYGVAVSESQIYWTDWKSQALHVTPKNNVNNSKSLLEKLEGLMDVKVINQEVDVSKNACGEFNGNCSHLCLRNSASFSCKCPTGLKMKAGSDRECDILPQSYLIIASRNGIGQISLESTDFFDVVLPIEGVHGSVALDYHYNDSKLFYADVNIDVIKSVNLENPSETRTIITGLNVPNGLAVDWVANNIFWTDTGLKVLEVAKLDGSFRKVILKDNLKDPRAMIVYPKYGYIFFADWGSNPGHPPRIERCYMDGSSRKNIIDSNLGLPNGLAIDFKKNKLFWADALEDKIEYTDLDGKNRDTIVPHAVHPFGVTIFDTYVYYTDWYNKSVFRASMLSNSGAEEIRHGLPGALEIRSVAQSRQPNDYSPCGVENGGCTHLCLFREKSYVCACPDRMQGECKTEPLFPVPLRRPGEPEETSQEGGSDDKDYGMYVVKDKHAQAVIIATGVLTVILVIVIIAILVLVFNSRRKTENRTSNSGNRFMLTFTNPNYNGTDGQHNGESSVESSAGSSKRIWKRLKYDRSTEQVYEEKCLGNPEPPNTLMPSSLNNY</sequence>
<evidence type="ECO:0000256" key="12">
    <source>
        <dbReference type="ARBA" id="ARBA00023170"/>
    </source>
</evidence>
<keyword evidence="5 17" id="KW-0812">Transmembrane</keyword>
<feature type="domain" description="EGF-like" evidence="19">
    <location>
        <begin position="581"/>
        <end position="596"/>
    </location>
</feature>
<keyword evidence="3" id="KW-0245">EGF-like domain</keyword>
<feature type="disulfide bond" evidence="14">
    <location>
        <begin position="298"/>
        <end position="310"/>
    </location>
</feature>
<dbReference type="FunFam" id="4.10.400.10:FF:000034">
    <property type="entry name" value="Low-density lipoprotein receptor-related protein 2"/>
    <property type="match status" value="1"/>
</dbReference>
<feature type="region of interest" description="Disordered" evidence="16">
    <location>
        <begin position="1951"/>
        <end position="1972"/>
    </location>
</feature>
<feature type="repeat" description="LDL-receptor class B" evidence="15">
    <location>
        <begin position="772"/>
        <end position="814"/>
    </location>
</feature>
<keyword evidence="20" id="KW-0449">Lipoprotein</keyword>
<feature type="repeat" description="LDL-receptor class B" evidence="15">
    <location>
        <begin position="1700"/>
        <end position="1741"/>
    </location>
</feature>
<dbReference type="InterPro" id="IPR000742">
    <property type="entry name" value="EGF"/>
</dbReference>
<evidence type="ECO:0000256" key="2">
    <source>
        <dbReference type="ARBA" id="ARBA00022475"/>
    </source>
</evidence>
<dbReference type="PROSITE" id="PS50068">
    <property type="entry name" value="LDLRA_2"/>
    <property type="match status" value="8"/>
</dbReference>
<evidence type="ECO:0000256" key="1">
    <source>
        <dbReference type="ARBA" id="ARBA00004251"/>
    </source>
</evidence>
<dbReference type="PRINTS" id="PR00261">
    <property type="entry name" value="LDLRECEPTOR"/>
</dbReference>
<feature type="repeat" description="LDL-receptor class B" evidence="15">
    <location>
        <begin position="1391"/>
        <end position="1432"/>
    </location>
</feature>
<feature type="repeat" description="LDL-receptor class B" evidence="15">
    <location>
        <begin position="1652"/>
        <end position="1699"/>
    </location>
</feature>
<dbReference type="SUPFAM" id="SSF57196">
    <property type="entry name" value="EGF/Laminin"/>
    <property type="match status" value="3"/>
</dbReference>
<keyword evidence="6 18" id="KW-0732">Signal</keyword>
<dbReference type="InterPro" id="IPR036055">
    <property type="entry name" value="LDL_receptor-like_sf"/>
</dbReference>
<dbReference type="CDD" id="cd00054">
    <property type="entry name" value="EGF_CA"/>
    <property type="match status" value="1"/>
</dbReference>
<evidence type="ECO:0000256" key="13">
    <source>
        <dbReference type="ARBA" id="ARBA00023180"/>
    </source>
</evidence>
<feature type="disulfide bond" evidence="14">
    <location>
        <begin position="408"/>
        <end position="423"/>
    </location>
</feature>
<dbReference type="PROSITE" id="PS01187">
    <property type="entry name" value="EGF_CA"/>
    <property type="match status" value="1"/>
</dbReference>
<reference evidence="20" key="1">
    <citation type="submission" date="2019-10" db="EMBL/GenBank/DDBJ databases">
        <title>Short sand fly seasons in Tbilisi, Georgia, hinder development of host immunity to saliva of the visceral leishmaniasis vector Phlebotomus kandelakii.</title>
        <authorList>
            <person name="Oliveira F."/>
            <person name="Giorgobiani E."/>
            <person name="Guimaraes-Costa A.B."/>
            <person name="Abdeladhim M."/>
            <person name="Oristian J."/>
            <person name="Tskhvaradze L."/>
            <person name="Tsertsvadze N."/>
            <person name="Zakalashvili M."/>
            <person name="Valenzuela J.G."/>
            <person name="Kamhawi S."/>
        </authorList>
    </citation>
    <scope>NUCLEOTIDE SEQUENCE</scope>
    <source>
        <strain evidence="20">Wild-capture in Tbilisi</strain>
        <tissue evidence="20">Salivary glands</tissue>
    </source>
</reference>
<feature type="disulfide bond" evidence="14">
    <location>
        <begin position="266"/>
        <end position="284"/>
    </location>
</feature>
<feature type="disulfide bond" evidence="14">
    <location>
        <begin position="453"/>
        <end position="468"/>
    </location>
</feature>
<dbReference type="Pfam" id="PF00058">
    <property type="entry name" value="Ldl_recept_b"/>
    <property type="match status" value="12"/>
</dbReference>
<feature type="repeat" description="LDL-receptor class B" evidence="15">
    <location>
        <begin position="728"/>
        <end position="771"/>
    </location>
</feature>
<dbReference type="InterPro" id="IPR000033">
    <property type="entry name" value="LDLR_classB_rpt"/>
</dbReference>
<feature type="repeat" description="LDL-receptor class B" evidence="15">
    <location>
        <begin position="1609"/>
        <end position="1651"/>
    </location>
</feature>
<dbReference type="InterPro" id="IPR049883">
    <property type="entry name" value="NOTCH1_EGF-like"/>
</dbReference>
<dbReference type="FunFam" id="4.10.400.10:FF:000009">
    <property type="entry name" value="Low-density lipoprotein receptor-related protein 1"/>
    <property type="match status" value="1"/>
</dbReference>
<dbReference type="GO" id="GO:0043235">
    <property type="term" value="C:receptor complex"/>
    <property type="evidence" value="ECO:0007669"/>
    <property type="project" value="TreeGrafter"/>
</dbReference>
<keyword evidence="9 17" id="KW-1133">Transmembrane helix</keyword>
<dbReference type="InterPro" id="IPR023415">
    <property type="entry name" value="LDLR_class-A_CS"/>
</dbReference>
<evidence type="ECO:0000256" key="16">
    <source>
        <dbReference type="SAM" id="MobiDB-lite"/>
    </source>
</evidence>
<dbReference type="SMART" id="SM00192">
    <property type="entry name" value="LDLa"/>
    <property type="match status" value="8"/>
</dbReference>
<keyword evidence="4" id="KW-0254">Endocytosis</keyword>
<evidence type="ECO:0000259" key="19">
    <source>
        <dbReference type="PROSITE" id="PS01186"/>
    </source>
</evidence>
<feature type="chain" id="PRO_5025485466" evidence="18">
    <location>
        <begin position="18"/>
        <end position="1972"/>
    </location>
</feature>
<feature type="signal peptide" evidence="18">
    <location>
        <begin position="1"/>
        <end position="17"/>
    </location>
</feature>
<dbReference type="SMART" id="SM00179">
    <property type="entry name" value="EGF_CA"/>
    <property type="match status" value="2"/>
</dbReference>
<dbReference type="InterPro" id="IPR018097">
    <property type="entry name" value="EGF_Ca-bd_CS"/>
</dbReference>
<feature type="transmembrane region" description="Helical" evidence="17">
    <location>
        <begin position="1863"/>
        <end position="1887"/>
    </location>
</feature>
<feature type="repeat" description="LDL-receptor class B" evidence="15">
    <location>
        <begin position="1304"/>
        <end position="1346"/>
    </location>
</feature>
<dbReference type="Gene3D" id="2.10.25.10">
    <property type="entry name" value="Laminin"/>
    <property type="match status" value="2"/>
</dbReference>
<dbReference type="FunFam" id="2.10.25.10:FF:000009">
    <property type="entry name" value="Low-density lipoprotein receptor isoform 1"/>
    <property type="match status" value="1"/>
</dbReference>
<feature type="disulfide bond" evidence="14">
    <location>
        <begin position="396"/>
        <end position="414"/>
    </location>
</feature>
<evidence type="ECO:0000256" key="6">
    <source>
        <dbReference type="ARBA" id="ARBA00022729"/>
    </source>
</evidence>
<evidence type="ECO:0000313" key="20">
    <source>
        <dbReference type="EMBL" id="NBJ60364.1"/>
    </source>
</evidence>
<dbReference type="InterPro" id="IPR011042">
    <property type="entry name" value="6-blade_b-propeller_TolB-like"/>
</dbReference>
<feature type="region of interest" description="Disordered" evidence="16">
    <location>
        <begin position="42"/>
        <end position="71"/>
    </location>
</feature>
<evidence type="ECO:0000256" key="14">
    <source>
        <dbReference type="PROSITE-ProRule" id="PRU00124"/>
    </source>
</evidence>
<proteinExistence type="predicted"/>
<keyword evidence="2" id="KW-1003">Cell membrane</keyword>
<feature type="disulfide bond" evidence="14">
    <location>
        <begin position="317"/>
        <end position="332"/>
    </location>
</feature>
<feature type="disulfide bond" evidence="14">
    <location>
        <begin position="238"/>
        <end position="253"/>
    </location>
</feature>
<dbReference type="PROSITE" id="PS01209">
    <property type="entry name" value="LDLRA_1"/>
    <property type="match status" value="4"/>
</dbReference>
<dbReference type="GO" id="GO:0042562">
    <property type="term" value="F:hormone binding"/>
    <property type="evidence" value="ECO:0007669"/>
    <property type="project" value="TreeGrafter"/>
</dbReference>
<dbReference type="InterPro" id="IPR001881">
    <property type="entry name" value="EGF-like_Ca-bd_dom"/>
</dbReference>
<dbReference type="FunFam" id="4.10.400.10:FF:000203">
    <property type="entry name" value="Uncharacterized protein, isoform A"/>
    <property type="match status" value="1"/>
</dbReference>
<dbReference type="InterPro" id="IPR051221">
    <property type="entry name" value="LDLR-related"/>
</dbReference>
<feature type="repeat" description="LDL-receptor class B" evidence="15">
    <location>
        <begin position="1347"/>
        <end position="1390"/>
    </location>
</feature>
<organism evidence="20">
    <name type="scientific">Phlebotomus kandelakii</name>
    <dbReference type="NCBI Taxonomy" id="1109342"/>
    <lineage>
        <taxon>Eukaryota</taxon>
        <taxon>Metazoa</taxon>
        <taxon>Ecdysozoa</taxon>
        <taxon>Arthropoda</taxon>
        <taxon>Hexapoda</taxon>
        <taxon>Insecta</taxon>
        <taxon>Pterygota</taxon>
        <taxon>Neoptera</taxon>
        <taxon>Endopterygota</taxon>
        <taxon>Diptera</taxon>
        <taxon>Nematocera</taxon>
        <taxon>Psychodoidea</taxon>
        <taxon>Psychodidae</taxon>
        <taxon>Phlebotomus</taxon>
        <taxon>Larroussius</taxon>
    </lineage>
</organism>
<feature type="disulfide bond" evidence="14">
    <location>
        <begin position="305"/>
        <end position="323"/>
    </location>
</feature>
<evidence type="ECO:0000256" key="17">
    <source>
        <dbReference type="SAM" id="Phobius"/>
    </source>
</evidence>
<evidence type="ECO:0000256" key="10">
    <source>
        <dbReference type="ARBA" id="ARBA00023136"/>
    </source>
</evidence>
<keyword evidence="13" id="KW-0325">Glycoprotein</keyword>
<feature type="repeat" description="LDL-receptor class B" evidence="15">
    <location>
        <begin position="998"/>
        <end position="1040"/>
    </location>
</feature>
<dbReference type="CDD" id="cd00112">
    <property type="entry name" value="LDLa"/>
    <property type="match status" value="8"/>
</dbReference>
<dbReference type="SMART" id="SM00135">
    <property type="entry name" value="LY"/>
    <property type="match status" value="20"/>
</dbReference>
<feature type="disulfide bond" evidence="14">
    <location>
        <begin position="259"/>
        <end position="271"/>
    </location>
</feature>
<evidence type="ECO:0000256" key="15">
    <source>
        <dbReference type="PROSITE-ProRule" id="PRU00461"/>
    </source>
</evidence>
<dbReference type="EMBL" id="GIFK01002661">
    <property type="protein sequence ID" value="NBJ60364.1"/>
    <property type="molecule type" value="Transcribed_RNA"/>
</dbReference>
<feature type="disulfide bond" evidence="14">
    <location>
        <begin position="389"/>
        <end position="401"/>
    </location>
</feature>
<dbReference type="SMART" id="SM00181">
    <property type="entry name" value="EGF"/>
    <property type="match status" value="8"/>
</dbReference>
<feature type="disulfide bond" evidence="14">
    <location>
        <begin position="498"/>
        <end position="513"/>
    </location>
</feature>
<comment type="caution">
    <text evidence="14">Lacks conserved residue(s) required for the propagation of feature annotation.</text>
</comment>
<accession>A0A6B2EAF4</accession>
<evidence type="ECO:0000256" key="18">
    <source>
        <dbReference type="SAM" id="SignalP"/>
    </source>
</evidence>
<feature type="disulfide bond" evidence="14">
    <location>
        <begin position="278"/>
        <end position="293"/>
    </location>
</feature>
<feature type="repeat" description="LDL-receptor class B" evidence="15">
    <location>
        <begin position="1042"/>
        <end position="1085"/>
    </location>
</feature>
<feature type="repeat" description="LDL-receptor class B" evidence="15">
    <location>
        <begin position="685"/>
        <end position="727"/>
    </location>
</feature>
<protein>
    <submittedName>
        <fullName evidence="20">Putative low-density lipoprotein receptor</fullName>
    </submittedName>
</protein>
<dbReference type="SUPFAM" id="SSF57424">
    <property type="entry name" value="LDL receptor-like module"/>
    <property type="match status" value="8"/>
</dbReference>
<dbReference type="SUPFAM" id="SSF57184">
    <property type="entry name" value="Growth factor receptor domain"/>
    <property type="match status" value="1"/>
</dbReference>
<keyword evidence="11 14" id="KW-1015">Disulfide bond</keyword>
<dbReference type="Pfam" id="PF07645">
    <property type="entry name" value="EGF_CA"/>
    <property type="match status" value="1"/>
</dbReference>
<feature type="disulfide bond" evidence="14">
    <location>
        <begin position="434"/>
        <end position="446"/>
    </location>
</feature>
<dbReference type="GO" id="GO:0006898">
    <property type="term" value="P:receptor-mediated endocytosis"/>
    <property type="evidence" value="ECO:0007669"/>
    <property type="project" value="TreeGrafter"/>
</dbReference>
<dbReference type="PANTHER" id="PTHR22722">
    <property type="entry name" value="LOW-DENSITY LIPOPROTEIN RECEPTOR-RELATED PROTEIN 2-RELATED"/>
    <property type="match status" value="1"/>
</dbReference>
<dbReference type="PANTHER" id="PTHR22722:SF15">
    <property type="entry name" value="LOW-DENSITY LIPOPROTEIN RECEPTOR-RELATED"/>
    <property type="match status" value="1"/>
</dbReference>
<evidence type="ECO:0000256" key="5">
    <source>
        <dbReference type="ARBA" id="ARBA00022692"/>
    </source>
</evidence>
<evidence type="ECO:0000256" key="4">
    <source>
        <dbReference type="ARBA" id="ARBA00022583"/>
    </source>
</evidence>
<name>A0A6B2EAF4_9DIPT</name>
<dbReference type="FunFam" id="4.10.400.10:FF:000214">
    <property type="entry name" value="low-density lipoprotein receptor 1"/>
    <property type="match status" value="1"/>
</dbReference>
<dbReference type="Pfam" id="PF00057">
    <property type="entry name" value="Ldl_recept_a"/>
    <property type="match status" value="7"/>
</dbReference>
<dbReference type="GO" id="GO:0016324">
    <property type="term" value="C:apical plasma membrane"/>
    <property type="evidence" value="ECO:0007669"/>
    <property type="project" value="TreeGrafter"/>
</dbReference>
<dbReference type="GO" id="GO:0005509">
    <property type="term" value="F:calcium ion binding"/>
    <property type="evidence" value="ECO:0007669"/>
    <property type="project" value="InterPro"/>
</dbReference>
<dbReference type="SUPFAM" id="SSF63825">
    <property type="entry name" value="YWTD domain"/>
    <property type="match status" value="4"/>
</dbReference>
<keyword evidence="8" id="KW-0106">Calcium</keyword>
<feature type="repeat" description="LDL-receptor class B" evidence="15">
    <location>
        <begin position="1261"/>
        <end position="1303"/>
    </location>
</feature>
<feature type="repeat" description="LDL-receptor class B" evidence="15">
    <location>
        <begin position="642"/>
        <end position="684"/>
    </location>
</feature>
<evidence type="ECO:0000256" key="3">
    <source>
        <dbReference type="ARBA" id="ARBA00022536"/>
    </source>
</evidence>
<feature type="disulfide bond" evidence="14">
    <location>
        <begin position="186"/>
        <end position="201"/>
    </location>
</feature>
<dbReference type="Gene3D" id="4.10.400.10">
    <property type="entry name" value="Low-density Lipoprotein Receptor"/>
    <property type="match status" value="8"/>
</dbReference>
<feature type="disulfide bond" evidence="14">
    <location>
        <begin position="367"/>
        <end position="382"/>
    </location>
</feature>
<dbReference type="Gene3D" id="2.120.10.30">
    <property type="entry name" value="TolB, C-terminal domain"/>
    <property type="match status" value="4"/>
</dbReference>
<evidence type="ECO:0000256" key="8">
    <source>
        <dbReference type="ARBA" id="ARBA00022837"/>
    </source>
</evidence>
<feature type="repeat" description="LDL-receptor class B" evidence="15">
    <location>
        <begin position="1566"/>
        <end position="1608"/>
    </location>
</feature>
<dbReference type="PROSITE" id="PS01186">
    <property type="entry name" value="EGF_2"/>
    <property type="match status" value="1"/>
</dbReference>
<dbReference type="FunFam" id="2.120.10.30:FF:000008">
    <property type="entry name" value="Low-density lipoprotein receptor-related protein 4"/>
    <property type="match status" value="4"/>
</dbReference>
<feature type="repeat" description="LDL-receptor class B" evidence="15">
    <location>
        <begin position="955"/>
        <end position="997"/>
    </location>
</feature>
<dbReference type="Pfam" id="PF14670">
    <property type="entry name" value="FXa_inhibition"/>
    <property type="match status" value="2"/>
</dbReference>
<comment type="subcellular location">
    <subcellularLocation>
        <location evidence="1">Cell membrane</location>
        <topology evidence="1">Single-pass type I membrane protein</topology>
    </subcellularLocation>
</comment>
<keyword evidence="12 20" id="KW-0675">Receptor</keyword>